<reference evidence="1 2" key="1">
    <citation type="submission" date="2020-12" db="EMBL/GenBank/DDBJ databases">
        <title>Bacterial novel species Adhaeribacter sp. BT258 isolated from soil.</title>
        <authorList>
            <person name="Jung H.-Y."/>
        </authorList>
    </citation>
    <scope>NUCLEOTIDE SEQUENCE [LARGE SCALE GENOMIC DNA]</scope>
    <source>
        <strain evidence="1 2">BT258</strain>
    </source>
</reference>
<name>A0ABS1BZN5_9BACT</name>
<dbReference type="Proteomes" id="UP000644147">
    <property type="component" value="Unassembled WGS sequence"/>
</dbReference>
<evidence type="ECO:0000313" key="2">
    <source>
        <dbReference type="Proteomes" id="UP000644147"/>
    </source>
</evidence>
<sequence>MEKENLRYSGPATVRRSYMKKFLVVCPKCKKLAIVTTNQLYDTSEDKLVCNNCNHSEKADELIRFNAIIKRNCDNCGNLIEITIPNNKEKTEELTIPCPFCGIARTYKPRNEGYKLFYKCTEICDPIFNLPLWFQTEIKGEIFWAYNREHLQEIKKYVSAKLRERQTTTHTTMVERLPNFIKSAKNRASILKAINKLFAKE</sequence>
<keyword evidence="2" id="KW-1185">Reference proteome</keyword>
<comment type="caution">
    <text evidence="1">The sequence shown here is derived from an EMBL/GenBank/DDBJ whole genome shotgun (WGS) entry which is preliminary data.</text>
</comment>
<proteinExistence type="predicted"/>
<accession>A0ABS1BZN5</accession>
<gene>
    <name evidence="1" type="ORF">I5M27_05945</name>
</gene>
<dbReference type="EMBL" id="JAEHFX010000002">
    <property type="protein sequence ID" value="MBK0402518.1"/>
    <property type="molecule type" value="Genomic_DNA"/>
</dbReference>
<evidence type="ECO:0008006" key="3">
    <source>
        <dbReference type="Google" id="ProtNLM"/>
    </source>
</evidence>
<evidence type="ECO:0000313" key="1">
    <source>
        <dbReference type="EMBL" id="MBK0402518.1"/>
    </source>
</evidence>
<dbReference type="RefSeq" id="WP_200505263.1">
    <property type="nucleotide sequence ID" value="NZ_JAEHFX010000002.1"/>
</dbReference>
<organism evidence="1 2">
    <name type="scientific">Adhaeribacter terrigena</name>
    <dbReference type="NCBI Taxonomy" id="2793070"/>
    <lineage>
        <taxon>Bacteria</taxon>
        <taxon>Pseudomonadati</taxon>
        <taxon>Bacteroidota</taxon>
        <taxon>Cytophagia</taxon>
        <taxon>Cytophagales</taxon>
        <taxon>Hymenobacteraceae</taxon>
        <taxon>Adhaeribacter</taxon>
    </lineage>
</organism>
<protein>
    <recommendedName>
        <fullName evidence="3">Replication restart DNA helicase PriA</fullName>
    </recommendedName>
</protein>